<feature type="transmembrane region" description="Helical" evidence="3">
    <location>
        <begin position="157"/>
        <end position="180"/>
    </location>
</feature>
<dbReference type="PANTHER" id="PTHR37815">
    <property type="entry name" value="UPF0397 PROTEIN BC_2624-RELATED"/>
    <property type="match status" value="1"/>
</dbReference>
<dbReference type="HOGENOM" id="CLU_084705_1_0_9"/>
<feature type="transmembrane region" description="Helical" evidence="3">
    <location>
        <begin position="83"/>
        <end position="106"/>
    </location>
</feature>
<dbReference type="STRING" id="1548.CSCA_2057"/>
<keyword evidence="3" id="KW-0472">Membrane</keyword>
<evidence type="ECO:0000313" key="5">
    <source>
        <dbReference type="Proteomes" id="UP000033115"/>
    </source>
</evidence>
<reference evidence="4 5" key="1">
    <citation type="journal article" date="2015" name="J. Biotechnol.">
        <title>Complete genome sequence of a malodorant-producing acetogen, Clostridium scatologenes ATCC 25775(T).</title>
        <authorList>
            <person name="Zhu Z."/>
            <person name="Guo T."/>
            <person name="Zheng H."/>
            <person name="Song T."/>
            <person name="Ouyang P."/>
            <person name="Xie J."/>
        </authorList>
    </citation>
    <scope>NUCLEOTIDE SEQUENCE [LARGE SCALE GENOMIC DNA]</scope>
    <source>
        <strain evidence="4 5">ATCC 25775</strain>
    </source>
</reference>
<evidence type="ECO:0000313" key="4">
    <source>
        <dbReference type="EMBL" id="AKA69182.1"/>
    </source>
</evidence>
<gene>
    <name evidence="4" type="ORF">CSCA_2057</name>
</gene>
<evidence type="ECO:0000256" key="3">
    <source>
        <dbReference type="SAM" id="Phobius"/>
    </source>
</evidence>
<dbReference type="Proteomes" id="UP000033115">
    <property type="component" value="Chromosome"/>
</dbReference>
<evidence type="ECO:0000256" key="1">
    <source>
        <dbReference type="ARBA" id="ARBA00022692"/>
    </source>
</evidence>
<dbReference type="PANTHER" id="PTHR37815:SF3">
    <property type="entry name" value="UPF0397 PROTEIN SPR0429"/>
    <property type="match status" value="1"/>
</dbReference>
<dbReference type="InterPro" id="IPR009825">
    <property type="entry name" value="ECF_substrate-spec-like"/>
</dbReference>
<sequence>MKQETILNNKTNSLSTVSLVQMALMIAIICVSTMVIKVPTLFGVGYDHLGDSMVFLGAILFGKKKGAITAAVGMSLADFLLGYAYYVPFTFVIKAIMAYIAASIAYRGTYQGKNMLNNLFGFIAGGTWMIFGYFLAKIVIVQYIVVKASSFNQALAIALAGIQSNIGQVTLGIIIAIPLAKALQSKVKIER</sequence>
<dbReference type="EMBL" id="CP009933">
    <property type="protein sequence ID" value="AKA69182.1"/>
    <property type="molecule type" value="Genomic_DNA"/>
</dbReference>
<dbReference type="GO" id="GO:0016020">
    <property type="term" value="C:membrane"/>
    <property type="evidence" value="ECO:0007669"/>
    <property type="project" value="InterPro"/>
</dbReference>
<keyword evidence="2 3" id="KW-1133">Transmembrane helix</keyword>
<evidence type="ECO:0008006" key="6">
    <source>
        <dbReference type="Google" id="ProtNLM"/>
    </source>
</evidence>
<dbReference type="AlphaFoldDB" id="A0A0E3M6D4"/>
<dbReference type="Gene3D" id="1.10.1760.20">
    <property type="match status" value="1"/>
</dbReference>
<accession>A0A0E3M6D4</accession>
<evidence type="ECO:0000256" key="2">
    <source>
        <dbReference type="ARBA" id="ARBA00022989"/>
    </source>
</evidence>
<feature type="transmembrane region" description="Helical" evidence="3">
    <location>
        <begin position="118"/>
        <end position="145"/>
    </location>
</feature>
<keyword evidence="5" id="KW-1185">Reference proteome</keyword>
<proteinExistence type="predicted"/>
<organism evidence="4 5">
    <name type="scientific">Clostridium scatologenes</name>
    <dbReference type="NCBI Taxonomy" id="1548"/>
    <lineage>
        <taxon>Bacteria</taxon>
        <taxon>Bacillati</taxon>
        <taxon>Bacillota</taxon>
        <taxon>Clostridia</taxon>
        <taxon>Eubacteriales</taxon>
        <taxon>Clostridiaceae</taxon>
        <taxon>Clostridium</taxon>
    </lineage>
</organism>
<dbReference type="RefSeq" id="WP_029162968.1">
    <property type="nucleotide sequence ID" value="NZ_CP009933.1"/>
</dbReference>
<keyword evidence="1 3" id="KW-0812">Transmembrane</keyword>
<protein>
    <recommendedName>
        <fullName evidence="6">ECF transporter S component</fullName>
    </recommendedName>
</protein>
<feature type="transmembrane region" description="Helical" evidence="3">
    <location>
        <begin position="12"/>
        <end position="36"/>
    </location>
</feature>
<dbReference type="Pfam" id="PF07155">
    <property type="entry name" value="ECF-ribofla_trS"/>
    <property type="match status" value="1"/>
</dbReference>
<name>A0A0E3M6D4_CLOSL</name>
<dbReference type="KEGG" id="csq:CSCA_2057"/>